<dbReference type="InterPro" id="IPR000093">
    <property type="entry name" value="DNA_Rcmb_RecR"/>
</dbReference>
<name>A0A2M6WRF9_9BACT</name>
<dbReference type="Proteomes" id="UP000228900">
    <property type="component" value="Unassembled WGS sequence"/>
</dbReference>
<dbReference type="HAMAP" id="MF_00017">
    <property type="entry name" value="RecR"/>
    <property type="match status" value="1"/>
</dbReference>
<sequence>CADEHRLNSTLCIVASLQDMISLENTHQYQGKYFILGGLINTIENIRPDDLPLKKLTEKIALLLKTQTDLEIILALSPTLEGETTALYLSKMLRNPQIKITRLARGLSSGANLEYVDEMTLSQALKYRNTI</sequence>
<evidence type="ECO:0000259" key="7">
    <source>
        <dbReference type="PROSITE" id="PS50880"/>
    </source>
</evidence>
<organism evidence="8 9">
    <name type="scientific">Candidatus Falkowbacteria bacterium CG10_big_fil_rev_8_21_14_0_10_39_9</name>
    <dbReference type="NCBI Taxonomy" id="1974566"/>
    <lineage>
        <taxon>Bacteria</taxon>
        <taxon>Candidatus Falkowiibacteriota</taxon>
    </lineage>
</organism>
<dbReference type="Pfam" id="PF21175">
    <property type="entry name" value="RecR_C"/>
    <property type="match status" value="1"/>
</dbReference>
<evidence type="ECO:0000256" key="1">
    <source>
        <dbReference type="ARBA" id="ARBA00022723"/>
    </source>
</evidence>
<dbReference type="GO" id="GO:0008270">
    <property type="term" value="F:zinc ion binding"/>
    <property type="evidence" value="ECO:0007669"/>
    <property type="project" value="UniProtKB-KW"/>
</dbReference>
<feature type="domain" description="Toprim" evidence="7">
    <location>
        <begin position="9"/>
        <end position="108"/>
    </location>
</feature>
<dbReference type="GO" id="GO:0006281">
    <property type="term" value="P:DNA repair"/>
    <property type="evidence" value="ECO:0007669"/>
    <property type="project" value="UniProtKB-KW"/>
</dbReference>
<dbReference type="GO" id="GO:0003677">
    <property type="term" value="F:DNA binding"/>
    <property type="evidence" value="ECO:0007669"/>
    <property type="project" value="InterPro"/>
</dbReference>
<comment type="caution">
    <text evidence="8">The sequence shown here is derived from an EMBL/GenBank/DDBJ whole genome shotgun (WGS) entry which is preliminary data.</text>
</comment>
<feature type="non-terminal residue" evidence="8">
    <location>
        <position position="1"/>
    </location>
</feature>
<keyword evidence="1" id="KW-0479">Metal-binding</keyword>
<dbReference type="Pfam" id="PF13662">
    <property type="entry name" value="Toprim_4"/>
    <property type="match status" value="1"/>
</dbReference>
<dbReference type="PANTHER" id="PTHR30446:SF0">
    <property type="entry name" value="RECOMBINATION PROTEIN RECR"/>
    <property type="match status" value="1"/>
</dbReference>
<keyword evidence="4" id="KW-0862">Zinc</keyword>
<evidence type="ECO:0000256" key="2">
    <source>
        <dbReference type="ARBA" id="ARBA00022763"/>
    </source>
</evidence>
<evidence type="ECO:0000256" key="6">
    <source>
        <dbReference type="ARBA" id="ARBA00023204"/>
    </source>
</evidence>
<evidence type="ECO:0000256" key="5">
    <source>
        <dbReference type="ARBA" id="ARBA00023172"/>
    </source>
</evidence>
<dbReference type="Gene3D" id="3.40.1360.10">
    <property type="match status" value="1"/>
</dbReference>
<dbReference type="PROSITE" id="PS50880">
    <property type="entry name" value="TOPRIM"/>
    <property type="match status" value="1"/>
</dbReference>
<dbReference type="SUPFAM" id="SSF111304">
    <property type="entry name" value="Recombination protein RecR"/>
    <property type="match status" value="1"/>
</dbReference>
<dbReference type="AlphaFoldDB" id="A0A2M6WRF9"/>
<gene>
    <name evidence="8" type="ORF">COT98_00005</name>
</gene>
<dbReference type="SMART" id="SM00493">
    <property type="entry name" value="TOPRIM"/>
    <property type="match status" value="1"/>
</dbReference>
<accession>A0A2M6WRF9</accession>
<reference evidence="9" key="1">
    <citation type="submission" date="2017-09" db="EMBL/GenBank/DDBJ databases">
        <title>Depth-based differentiation of microbial function through sediment-hosted aquifers and enrichment of novel symbionts in the deep terrestrial subsurface.</title>
        <authorList>
            <person name="Probst A.J."/>
            <person name="Ladd B."/>
            <person name="Jarett J.K."/>
            <person name="Geller-Mcgrath D.E."/>
            <person name="Sieber C.M.K."/>
            <person name="Emerson J.B."/>
            <person name="Anantharaman K."/>
            <person name="Thomas B.C."/>
            <person name="Malmstrom R."/>
            <person name="Stieglmeier M."/>
            <person name="Klingl A."/>
            <person name="Woyke T."/>
            <person name="Ryan C.M."/>
            <person name="Banfield J.F."/>
        </authorList>
    </citation>
    <scope>NUCLEOTIDE SEQUENCE [LARGE SCALE GENOMIC DNA]</scope>
</reference>
<dbReference type="InterPro" id="IPR023627">
    <property type="entry name" value="Rcmb_RecR"/>
</dbReference>
<keyword evidence="6" id="KW-0234">DNA repair</keyword>
<evidence type="ECO:0000313" key="8">
    <source>
        <dbReference type="EMBL" id="PIT95398.1"/>
    </source>
</evidence>
<protein>
    <submittedName>
        <fullName evidence="8">Recombination protein RecR</fullName>
    </submittedName>
</protein>
<evidence type="ECO:0000313" key="9">
    <source>
        <dbReference type="Proteomes" id="UP000228900"/>
    </source>
</evidence>
<dbReference type="EMBL" id="PFAQ01000001">
    <property type="protein sequence ID" value="PIT95398.1"/>
    <property type="molecule type" value="Genomic_DNA"/>
</dbReference>
<dbReference type="GO" id="GO:0006310">
    <property type="term" value="P:DNA recombination"/>
    <property type="evidence" value="ECO:0007669"/>
    <property type="project" value="UniProtKB-KW"/>
</dbReference>
<dbReference type="PANTHER" id="PTHR30446">
    <property type="entry name" value="RECOMBINATION PROTEIN RECR"/>
    <property type="match status" value="1"/>
</dbReference>
<keyword evidence="3" id="KW-0863">Zinc-finger</keyword>
<dbReference type="InterPro" id="IPR006171">
    <property type="entry name" value="TOPRIM_dom"/>
</dbReference>
<evidence type="ECO:0000256" key="4">
    <source>
        <dbReference type="ARBA" id="ARBA00022833"/>
    </source>
</evidence>
<dbReference type="InterPro" id="IPR034137">
    <property type="entry name" value="TOPRIM_RecR"/>
</dbReference>
<keyword evidence="5" id="KW-0233">DNA recombination</keyword>
<proteinExistence type="inferred from homology"/>
<dbReference type="CDD" id="cd01025">
    <property type="entry name" value="TOPRIM_recR"/>
    <property type="match status" value="1"/>
</dbReference>
<keyword evidence="2" id="KW-0227">DNA damage</keyword>
<evidence type="ECO:0000256" key="3">
    <source>
        <dbReference type="ARBA" id="ARBA00022771"/>
    </source>
</evidence>